<keyword evidence="1" id="KW-0472">Membrane</keyword>
<name>A0A9X3ZJ48_9HYPH</name>
<evidence type="ECO:0000313" key="2">
    <source>
        <dbReference type="EMBL" id="MDA5400225.1"/>
    </source>
</evidence>
<feature type="transmembrane region" description="Helical" evidence="1">
    <location>
        <begin position="324"/>
        <end position="342"/>
    </location>
</feature>
<comment type="caution">
    <text evidence="2">The sequence shown here is derived from an EMBL/GenBank/DDBJ whole genome shotgun (WGS) entry which is preliminary data.</text>
</comment>
<feature type="transmembrane region" description="Helical" evidence="1">
    <location>
        <begin position="426"/>
        <end position="454"/>
    </location>
</feature>
<proteinExistence type="predicted"/>
<feature type="transmembrane region" description="Helical" evidence="1">
    <location>
        <begin position="385"/>
        <end position="406"/>
    </location>
</feature>
<feature type="transmembrane region" description="Helical" evidence="1">
    <location>
        <begin position="135"/>
        <end position="154"/>
    </location>
</feature>
<reference evidence="2" key="1">
    <citation type="submission" date="2022-11" db="EMBL/GenBank/DDBJ databases">
        <title>Draft genome sequence of Hoeflea poritis E7-10 and Hoeflea prorocentri PM5-8, separated from scleractinian coral Porites lutea and marine dinoflagellate.</title>
        <authorList>
            <person name="Zhang G."/>
            <person name="Wei Q."/>
            <person name="Cai L."/>
        </authorList>
    </citation>
    <scope>NUCLEOTIDE SEQUENCE</scope>
    <source>
        <strain evidence="2">PM5-8</strain>
    </source>
</reference>
<evidence type="ECO:0000313" key="3">
    <source>
        <dbReference type="Proteomes" id="UP001151234"/>
    </source>
</evidence>
<feature type="transmembrane region" description="Helical" evidence="1">
    <location>
        <begin position="466"/>
        <end position="490"/>
    </location>
</feature>
<feature type="transmembrane region" description="Helical" evidence="1">
    <location>
        <begin position="74"/>
        <end position="98"/>
    </location>
</feature>
<feature type="transmembrane region" description="Helical" evidence="1">
    <location>
        <begin position="104"/>
        <end position="123"/>
    </location>
</feature>
<dbReference type="EMBL" id="JAPJZI010000001">
    <property type="protein sequence ID" value="MDA5400225.1"/>
    <property type="molecule type" value="Genomic_DNA"/>
</dbReference>
<feature type="transmembrane region" description="Helical" evidence="1">
    <location>
        <begin position="21"/>
        <end position="39"/>
    </location>
</feature>
<dbReference type="RefSeq" id="WP_267991661.1">
    <property type="nucleotide sequence ID" value="NZ_JAPJZI010000001.1"/>
</dbReference>
<evidence type="ECO:0000256" key="1">
    <source>
        <dbReference type="SAM" id="Phobius"/>
    </source>
</evidence>
<feature type="transmembrane region" description="Helical" evidence="1">
    <location>
        <begin position="258"/>
        <end position="280"/>
    </location>
</feature>
<feature type="transmembrane region" description="Helical" evidence="1">
    <location>
        <begin position="228"/>
        <end position="246"/>
    </location>
</feature>
<dbReference type="AlphaFoldDB" id="A0A9X3ZJ48"/>
<feature type="transmembrane region" description="Helical" evidence="1">
    <location>
        <begin position="534"/>
        <end position="557"/>
    </location>
</feature>
<feature type="transmembrane region" description="Helical" evidence="1">
    <location>
        <begin position="174"/>
        <end position="192"/>
    </location>
</feature>
<protein>
    <submittedName>
        <fullName evidence="2">Uncharacterized protein</fullName>
    </submittedName>
</protein>
<keyword evidence="3" id="KW-1185">Reference proteome</keyword>
<keyword evidence="1" id="KW-0812">Transmembrane</keyword>
<feature type="transmembrane region" description="Helical" evidence="1">
    <location>
        <begin position="502"/>
        <end position="522"/>
    </location>
</feature>
<feature type="transmembrane region" description="Helical" evidence="1">
    <location>
        <begin position="348"/>
        <end position="373"/>
    </location>
</feature>
<feature type="transmembrane region" description="Helical" evidence="1">
    <location>
        <begin position="45"/>
        <end position="67"/>
    </location>
</feature>
<sequence>MTDTSDTNGLRFAAHRPVTTPFLPMLTLLFALILAGFFAGTGPALPWAIAIWLLFAAPGLIVCRSIAFEGIMPFFTAALIGQAISLSIVALVCVAVPLGPVSILVLPAAISLAAALVPSRPAAAGRMISNEKGEYFAYAIPALLSLLISASVFAGVGSPVDEGVVFNTFFDADFFKHLAIVQSIASAGVPALDPFAAGDRLDYYWLFYVLSATVLTASQGAVDAKNALLAVGLIQGVCFSVLLYALLRRAGLGRAGSVLLTCLAILTPSLDGIAVFTSASLSWREFAEIYNIEAVNLTRLFDPPSMVAASSLLRTFFYIQQHQLALCLILAWICAGSIPLRVPVLRAVLIVPMLITSTFVGVVGIAAILATAWVKALRDRSATELLMTGAAAVLSVALGVLIGGLAQGPSASFMSNPSFAGDGAATIAFTTVLYWSSLQFLVTFGGFMVWAFALMTVSPRFLLDKFEITACAIFLTGAGFGAMLVSEILLGQRLALEVQLKASFVVWIGLTLCCALVFAAPSPLPRSLARLSRALLIVLGALLTAIGLTTPVVDMIWHRSQNPEHATIIPAADMKALEWMQQNTPPQAAILQYPELNTIAGGLDAWAPIIAGRPAYVTPRATDWDTSRPKYDAAKALFDSGTIADTCAPVISGSDYIYLSRTLHAPTFDGLLDDLVTKGVAEVAYSNLDASVLRVIGCARPEAD</sequence>
<feature type="transmembrane region" description="Helical" evidence="1">
    <location>
        <begin position="204"/>
        <end position="222"/>
    </location>
</feature>
<organism evidence="2 3">
    <name type="scientific">Hoeflea prorocentri</name>
    <dbReference type="NCBI Taxonomy" id="1922333"/>
    <lineage>
        <taxon>Bacteria</taxon>
        <taxon>Pseudomonadati</taxon>
        <taxon>Pseudomonadota</taxon>
        <taxon>Alphaproteobacteria</taxon>
        <taxon>Hyphomicrobiales</taxon>
        <taxon>Rhizobiaceae</taxon>
        <taxon>Hoeflea</taxon>
    </lineage>
</organism>
<keyword evidence="1" id="KW-1133">Transmembrane helix</keyword>
<accession>A0A9X3ZJ48</accession>
<gene>
    <name evidence="2" type="ORF">OQ273_16720</name>
</gene>
<dbReference type="Proteomes" id="UP001151234">
    <property type="component" value="Unassembled WGS sequence"/>
</dbReference>